<dbReference type="PROSITE" id="PS51257">
    <property type="entry name" value="PROKAR_LIPOPROTEIN"/>
    <property type="match status" value="1"/>
</dbReference>
<protein>
    <recommendedName>
        <fullName evidence="4">DUF3500 domain-containing protein</fullName>
    </recommendedName>
</protein>
<dbReference type="KEGG" id="smon:AWR27_05375"/>
<keyword evidence="3" id="KW-1185">Reference proteome</keyword>
<dbReference type="Proteomes" id="UP000187941">
    <property type="component" value="Chromosome"/>
</dbReference>
<dbReference type="PANTHER" id="PTHR37489:SF1">
    <property type="entry name" value="DUF3500 DOMAIN-CONTAINING PROTEIN"/>
    <property type="match status" value="1"/>
</dbReference>
<evidence type="ECO:0008006" key="4">
    <source>
        <dbReference type="Google" id="ProtNLM"/>
    </source>
</evidence>
<dbReference type="AlphaFoldDB" id="A0A1P9WTU5"/>
<reference evidence="2 3" key="1">
    <citation type="submission" date="2016-01" db="EMBL/GenBank/DDBJ databases">
        <authorList>
            <person name="Oliw E.H."/>
        </authorList>
    </citation>
    <scope>NUCLEOTIDE SEQUENCE [LARGE SCALE GENOMIC DNA]</scope>
    <source>
        <strain evidence="2 3">DY10</strain>
    </source>
</reference>
<dbReference type="RefSeq" id="WP_077130248.1">
    <property type="nucleotide sequence ID" value="NZ_CP014263.1"/>
</dbReference>
<evidence type="ECO:0000313" key="3">
    <source>
        <dbReference type="Proteomes" id="UP000187941"/>
    </source>
</evidence>
<name>A0A1P9WTU5_9BACT</name>
<evidence type="ECO:0000313" key="2">
    <source>
        <dbReference type="EMBL" id="AQG78805.1"/>
    </source>
</evidence>
<dbReference type="OrthoDB" id="581140at2"/>
<sequence>MRHPVIQFFGLIICISALIYACKSDTGTAVTPSSAIVSGLTCGSATFSATTISGTAYTGTATIPYTGGNGVTYAAGSAIASTGVVGLNATLQAGTLSTGAGKLTFSISGTPSGSGTATFAISFGGQTCALAVPISLSVITPGSSTGVSGTSSLSAVVAAAEAFKATLTASQLALVQLAYSKTDALKWSNLPDGLYNGRVGIKLSVLNATQLAAFYTLMGTVMARDVTNEGLDELEGGLVADDYLGANGGSAATYSRGNFHVAFLGTPSNTGLWELQFGGHHYTFANTYNNGKVTGVTPSFRAVEPMATITANNRTYQPVEQERAAFAALLMGLSSTEQATAKLAATYSDVLLGPGKDGQFPTAKSGVKVGDLTAAKKELVLNAIKLYVNDLDAETAATILAKYTSEIDNTYVAYSGTTAVTSQNDYIRIDGPSIWIEFSYQGGIVIRNTPHPHSVWRDRTGDYGGN</sequence>
<feature type="chain" id="PRO_5012320518" description="DUF3500 domain-containing protein" evidence="1">
    <location>
        <begin position="22"/>
        <end position="466"/>
    </location>
</feature>
<accession>A0A1P9WTU5</accession>
<dbReference type="InterPro" id="IPR021889">
    <property type="entry name" value="DUF3500"/>
</dbReference>
<dbReference type="PANTHER" id="PTHR37489">
    <property type="entry name" value="DUF3500 DOMAIN-CONTAINING PROTEIN"/>
    <property type="match status" value="1"/>
</dbReference>
<proteinExistence type="predicted"/>
<dbReference type="EMBL" id="CP014263">
    <property type="protein sequence ID" value="AQG78805.1"/>
    <property type="molecule type" value="Genomic_DNA"/>
</dbReference>
<dbReference type="STRING" id="1178516.AWR27_05375"/>
<feature type="signal peptide" evidence="1">
    <location>
        <begin position="1"/>
        <end position="21"/>
    </location>
</feature>
<organism evidence="2 3">
    <name type="scientific">Spirosoma montaniterrae</name>
    <dbReference type="NCBI Taxonomy" id="1178516"/>
    <lineage>
        <taxon>Bacteria</taxon>
        <taxon>Pseudomonadati</taxon>
        <taxon>Bacteroidota</taxon>
        <taxon>Cytophagia</taxon>
        <taxon>Cytophagales</taxon>
        <taxon>Cytophagaceae</taxon>
        <taxon>Spirosoma</taxon>
    </lineage>
</organism>
<evidence type="ECO:0000256" key="1">
    <source>
        <dbReference type="SAM" id="SignalP"/>
    </source>
</evidence>
<dbReference type="Pfam" id="PF12006">
    <property type="entry name" value="DUF3500"/>
    <property type="match status" value="1"/>
</dbReference>
<keyword evidence="1" id="KW-0732">Signal</keyword>
<gene>
    <name evidence="2" type="ORF">AWR27_05375</name>
</gene>